<proteinExistence type="predicted"/>
<organism evidence="2 3">
    <name type="scientific">Abeliophyllum distichum</name>
    <dbReference type="NCBI Taxonomy" id="126358"/>
    <lineage>
        <taxon>Eukaryota</taxon>
        <taxon>Viridiplantae</taxon>
        <taxon>Streptophyta</taxon>
        <taxon>Embryophyta</taxon>
        <taxon>Tracheophyta</taxon>
        <taxon>Spermatophyta</taxon>
        <taxon>Magnoliopsida</taxon>
        <taxon>eudicotyledons</taxon>
        <taxon>Gunneridae</taxon>
        <taxon>Pentapetalae</taxon>
        <taxon>asterids</taxon>
        <taxon>lamiids</taxon>
        <taxon>Lamiales</taxon>
        <taxon>Oleaceae</taxon>
        <taxon>Forsythieae</taxon>
        <taxon>Abeliophyllum</taxon>
    </lineage>
</organism>
<name>A0ABD1SCJ0_9LAMI</name>
<evidence type="ECO:0000259" key="1">
    <source>
        <dbReference type="Pfam" id="PF03732"/>
    </source>
</evidence>
<dbReference type="Proteomes" id="UP001604336">
    <property type="component" value="Unassembled WGS sequence"/>
</dbReference>
<sequence>MIRILDLYLEMFMEAFNSKFFPKSIHQHKEREFIKLEQENRIVAEYEANFSHLEKFALDLVATKERRSRRFKEGLRPRIKQAVIPLKLTTYREVVSKLLLVERAQLLDPSQVVTGSMVEILGDTFGRIMAKKEGTIKTTIRPLPKQAAKKDLLEVWQGAFW</sequence>
<dbReference type="InterPro" id="IPR005162">
    <property type="entry name" value="Retrotrans_gag_dom"/>
</dbReference>
<dbReference type="EMBL" id="JBFOLK010000007">
    <property type="protein sequence ID" value="KAL2498482.1"/>
    <property type="molecule type" value="Genomic_DNA"/>
</dbReference>
<evidence type="ECO:0000313" key="3">
    <source>
        <dbReference type="Proteomes" id="UP001604336"/>
    </source>
</evidence>
<keyword evidence="3" id="KW-1185">Reference proteome</keyword>
<reference evidence="3" key="1">
    <citation type="submission" date="2024-07" db="EMBL/GenBank/DDBJ databases">
        <title>Two chromosome-level genome assemblies of Korean endemic species Abeliophyllum distichum and Forsythia ovata (Oleaceae).</title>
        <authorList>
            <person name="Jang H."/>
        </authorList>
    </citation>
    <scope>NUCLEOTIDE SEQUENCE [LARGE SCALE GENOMIC DNA]</scope>
</reference>
<accession>A0ABD1SCJ0</accession>
<comment type="caution">
    <text evidence="2">The sequence shown here is derived from an EMBL/GenBank/DDBJ whole genome shotgun (WGS) entry which is preliminary data.</text>
</comment>
<evidence type="ECO:0000313" key="2">
    <source>
        <dbReference type="EMBL" id="KAL2498482.1"/>
    </source>
</evidence>
<dbReference type="AlphaFoldDB" id="A0ABD1SCJ0"/>
<feature type="domain" description="Retrotransposon gag" evidence="1">
    <location>
        <begin position="11"/>
        <end position="77"/>
    </location>
</feature>
<gene>
    <name evidence="2" type="ORF">Adt_24032</name>
</gene>
<protein>
    <submittedName>
        <fullName evidence="2">Retrotrans gag domain-containing protein</fullName>
    </submittedName>
</protein>
<dbReference type="Pfam" id="PF03732">
    <property type="entry name" value="Retrotrans_gag"/>
    <property type="match status" value="1"/>
</dbReference>